<feature type="binding site" evidence="14">
    <location>
        <position position="227"/>
    </location>
    <ligand>
        <name>ATP</name>
        <dbReference type="ChEBI" id="CHEBI:30616"/>
    </ligand>
</feature>
<evidence type="ECO:0000313" key="16">
    <source>
        <dbReference type="EMBL" id="TCV89585.1"/>
    </source>
</evidence>
<evidence type="ECO:0000256" key="11">
    <source>
        <dbReference type="ARBA" id="ARBA00029774"/>
    </source>
</evidence>
<dbReference type="Gene3D" id="3.90.870.10">
    <property type="entry name" value="DHBP synthase"/>
    <property type="match status" value="1"/>
</dbReference>
<comment type="similarity">
    <text evidence="2 13">Belongs to the SUA5 family.</text>
</comment>
<evidence type="ECO:0000256" key="4">
    <source>
        <dbReference type="ARBA" id="ARBA00015492"/>
    </source>
</evidence>
<evidence type="ECO:0000256" key="6">
    <source>
        <dbReference type="ARBA" id="ARBA00022679"/>
    </source>
</evidence>
<comment type="function">
    <text evidence="13">Required for the formation of a threonylcarbamoyl group on adenosine at position 37 (t(6)A37) in tRNAs that read codons beginning with adenine.</text>
</comment>
<keyword evidence="8 13" id="KW-0548">Nucleotidyltransferase</keyword>
<evidence type="ECO:0000259" key="15">
    <source>
        <dbReference type="PROSITE" id="PS51163"/>
    </source>
</evidence>
<dbReference type="Pfam" id="PF03481">
    <property type="entry name" value="Sua5_C"/>
    <property type="match status" value="1"/>
</dbReference>
<dbReference type="PIRSF" id="PIRSF004930">
    <property type="entry name" value="Tln_factor_SUA5"/>
    <property type="match status" value="1"/>
</dbReference>
<feature type="binding site" evidence="14">
    <location>
        <position position="112"/>
    </location>
    <ligand>
        <name>ATP</name>
        <dbReference type="ChEBI" id="CHEBI:30616"/>
    </ligand>
</feature>
<feature type="binding site" evidence="14">
    <location>
        <position position="136"/>
    </location>
    <ligand>
        <name>L-threonine</name>
        <dbReference type="ChEBI" id="CHEBI:57926"/>
    </ligand>
</feature>
<keyword evidence="17" id="KW-1185">Reference proteome</keyword>
<dbReference type="PANTHER" id="PTHR17490:SF16">
    <property type="entry name" value="THREONYLCARBAMOYL-AMP SYNTHASE"/>
    <property type="match status" value="1"/>
</dbReference>
<evidence type="ECO:0000256" key="7">
    <source>
        <dbReference type="ARBA" id="ARBA00022694"/>
    </source>
</evidence>
<dbReference type="Proteomes" id="UP000295367">
    <property type="component" value="Unassembled WGS sequence"/>
</dbReference>
<keyword evidence="6 13" id="KW-0808">Transferase</keyword>
<feature type="domain" description="YrdC-like" evidence="15">
    <location>
        <begin position="8"/>
        <end position="194"/>
    </location>
</feature>
<dbReference type="FunFam" id="3.90.870.10:FF:000009">
    <property type="entry name" value="Threonylcarbamoyl-AMP synthase, putative"/>
    <property type="match status" value="1"/>
</dbReference>
<evidence type="ECO:0000256" key="12">
    <source>
        <dbReference type="ARBA" id="ARBA00048366"/>
    </source>
</evidence>
<feature type="binding site" evidence="14">
    <location>
        <position position="190"/>
    </location>
    <ligand>
        <name>ATP</name>
        <dbReference type="ChEBI" id="CHEBI:30616"/>
    </ligand>
</feature>
<dbReference type="Gene3D" id="3.40.50.11030">
    <property type="entry name" value="Threonylcarbamoyl-AMP synthase, C-terminal domain"/>
    <property type="match status" value="1"/>
</dbReference>
<feature type="binding site" evidence="14">
    <location>
        <position position="62"/>
    </location>
    <ligand>
        <name>L-threonine</name>
        <dbReference type="ChEBI" id="CHEBI:57926"/>
    </ligand>
</feature>
<evidence type="ECO:0000256" key="13">
    <source>
        <dbReference type="PIRNR" id="PIRNR004930"/>
    </source>
</evidence>
<accession>A0A4R3YAY5</accession>
<dbReference type="GO" id="GO:0008033">
    <property type="term" value="P:tRNA processing"/>
    <property type="evidence" value="ECO:0007669"/>
    <property type="project" value="UniProtKB-KW"/>
</dbReference>
<evidence type="ECO:0000313" key="17">
    <source>
        <dbReference type="Proteomes" id="UP000295367"/>
    </source>
</evidence>
<gene>
    <name evidence="16" type="ORF">EDC63_102103</name>
</gene>
<feature type="binding site" evidence="14">
    <location>
        <position position="30"/>
    </location>
    <ligand>
        <name>L-threonine</name>
        <dbReference type="ChEBI" id="CHEBI:57926"/>
    </ligand>
</feature>
<keyword evidence="7 13" id="KW-0819">tRNA processing</keyword>
<reference evidence="16 17" key="1">
    <citation type="submission" date="2019-03" db="EMBL/GenBank/DDBJ databases">
        <title>Genomic Encyclopedia of Type Strains, Phase IV (KMG-IV): sequencing the most valuable type-strain genomes for metagenomic binning, comparative biology and taxonomic classification.</title>
        <authorList>
            <person name="Goeker M."/>
        </authorList>
    </citation>
    <scope>NUCLEOTIDE SEQUENCE [LARGE SCALE GENOMIC DNA]</scope>
    <source>
        <strain evidence="16 17">DSM 100309</strain>
    </source>
</reference>
<dbReference type="GO" id="GO:0003725">
    <property type="term" value="F:double-stranded RNA binding"/>
    <property type="evidence" value="ECO:0007669"/>
    <property type="project" value="UniProtKB-UniRule"/>
</dbReference>
<evidence type="ECO:0000256" key="9">
    <source>
        <dbReference type="ARBA" id="ARBA00022741"/>
    </source>
</evidence>
<comment type="catalytic activity">
    <reaction evidence="12 13">
        <text>L-threonine + hydrogencarbonate + ATP = L-threonylcarbamoyladenylate + diphosphate + H2O</text>
        <dbReference type="Rhea" id="RHEA:36407"/>
        <dbReference type="ChEBI" id="CHEBI:15377"/>
        <dbReference type="ChEBI" id="CHEBI:17544"/>
        <dbReference type="ChEBI" id="CHEBI:30616"/>
        <dbReference type="ChEBI" id="CHEBI:33019"/>
        <dbReference type="ChEBI" id="CHEBI:57926"/>
        <dbReference type="ChEBI" id="CHEBI:73682"/>
        <dbReference type="EC" id="2.7.7.87"/>
    </reaction>
</comment>
<dbReference type="RefSeq" id="WP_124948346.1">
    <property type="nucleotide sequence ID" value="NZ_BHVT01000081.1"/>
</dbReference>
<dbReference type="InterPro" id="IPR006070">
    <property type="entry name" value="Sua5-like_dom"/>
</dbReference>
<evidence type="ECO:0000256" key="2">
    <source>
        <dbReference type="ARBA" id="ARBA00007663"/>
    </source>
</evidence>
<dbReference type="InterPro" id="IPR050156">
    <property type="entry name" value="TC-AMP_synthase_SUA5"/>
</dbReference>
<dbReference type="GO" id="GO:0005737">
    <property type="term" value="C:cytoplasm"/>
    <property type="evidence" value="ECO:0007669"/>
    <property type="project" value="UniProtKB-SubCell"/>
</dbReference>
<dbReference type="OrthoDB" id="9814580at2"/>
<dbReference type="NCBIfam" id="TIGR00057">
    <property type="entry name" value="L-threonylcarbamoyladenylate synthase"/>
    <property type="match status" value="1"/>
</dbReference>
<protein>
    <recommendedName>
        <fullName evidence="4 13">Threonylcarbamoyl-AMP synthase</fullName>
        <shortName evidence="13">TC-AMP synthase</shortName>
        <ecNumber evidence="3 13">2.7.7.87</ecNumber>
    </recommendedName>
    <alternativeName>
        <fullName evidence="11 13">L-threonylcarbamoyladenylate synthase</fullName>
    </alternativeName>
</protein>
<evidence type="ECO:0000256" key="1">
    <source>
        <dbReference type="ARBA" id="ARBA00004496"/>
    </source>
</evidence>
<dbReference type="InterPro" id="IPR017945">
    <property type="entry name" value="DHBP_synth_RibB-like_a/b_dom"/>
</dbReference>
<evidence type="ECO:0000256" key="10">
    <source>
        <dbReference type="ARBA" id="ARBA00022840"/>
    </source>
</evidence>
<name>A0A4R3YAY5_9PROT</name>
<dbReference type="InterPro" id="IPR010923">
    <property type="entry name" value="T(6)A37_SUA5"/>
</dbReference>
<dbReference type="AlphaFoldDB" id="A0A4R3YAY5"/>
<dbReference type="EC" id="2.7.7.87" evidence="3 13"/>
<feature type="binding site" evidence="14">
    <location>
        <position position="53"/>
    </location>
    <ligand>
        <name>ATP</name>
        <dbReference type="ChEBI" id="CHEBI:30616"/>
    </ligand>
</feature>
<sequence length="332" mass="35569">MKTETISQDAIHTAVELLRSGEIVAFPTETVYGLGADAANPLALRRVFEAKGRPVDHPLIVHIADSSQLSGWARDIPDEAWQLAESFWPGPLTLILQRHNRVLNEVTGGQDTVGLRVPDHPVAAALLREFGGGVAAPSANRFGRVSPTKAQHVRDELGAQVSMVLDGGPCRVGVESSIISLVTGRAVLLRPGGVLVSAMEDVLRQSIAITQPIGHEVRVPGALASHYAPVTPLELHATEVLWQRVFQLSTEGSKVVILGLGDAGGDKTGDFALVPMPVQADEYARVLYSTLRSLDSAGFDFLLIEAPPDTSPWLAVRDRLRRAAQGTLQMST</sequence>
<dbReference type="EMBL" id="SMCO01000002">
    <property type="protein sequence ID" value="TCV89585.1"/>
    <property type="molecule type" value="Genomic_DNA"/>
</dbReference>
<evidence type="ECO:0000256" key="3">
    <source>
        <dbReference type="ARBA" id="ARBA00012584"/>
    </source>
</evidence>
<dbReference type="SUPFAM" id="SSF55821">
    <property type="entry name" value="YrdC/RibB"/>
    <property type="match status" value="1"/>
</dbReference>
<feature type="binding site" evidence="14">
    <location>
        <position position="138"/>
    </location>
    <ligand>
        <name>ATP</name>
        <dbReference type="ChEBI" id="CHEBI:30616"/>
    </ligand>
</feature>
<dbReference type="InterPro" id="IPR005145">
    <property type="entry name" value="Sua5_C"/>
</dbReference>
<dbReference type="GO" id="GO:0006450">
    <property type="term" value="P:regulation of translational fidelity"/>
    <property type="evidence" value="ECO:0007669"/>
    <property type="project" value="TreeGrafter"/>
</dbReference>
<comment type="subcellular location">
    <subcellularLocation>
        <location evidence="1 13">Cytoplasm</location>
    </subcellularLocation>
</comment>
<keyword evidence="5 13" id="KW-0963">Cytoplasm</keyword>
<feature type="binding site" evidence="14">
    <location>
        <position position="176"/>
    </location>
    <ligand>
        <name>L-threonine</name>
        <dbReference type="ChEBI" id="CHEBI:57926"/>
    </ligand>
</feature>
<feature type="binding site" evidence="14">
    <location>
        <position position="146"/>
    </location>
    <ligand>
        <name>ATP</name>
        <dbReference type="ChEBI" id="CHEBI:30616"/>
    </ligand>
</feature>
<proteinExistence type="inferred from homology"/>
<comment type="caution">
    <text evidence="16">The sequence shown here is derived from an EMBL/GenBank/DDBJ whole genome shotgun (WGS) entry which is preliminary data.</text>
</comment>
<keyword evidence="10 13" id="KW-0067">ATP-binding</keyword>
<dbReference type="PANTHER" id="PTHR17490">
    <property type="entry name" value="SUA5"/>
    <property type="match status" value="1"/>
</dbReference>
<evidence type="ECO:0000256" key="5">
    <source>
        <dbReference type="ARBA" id="ARBA00022490"/>
    </source>
</evidence>
<organism evidence="16 17">
    <name type="scientific">Sulfurirhabdus autotrophica</name>
    <dbReference type="NCBI Taxonomy" id="1706046"/>
    <lineage>
        <taxon>Bacteria</taxon>
        <taxon>Pseudomonadati</taxon>
        <taxon>Pseudomonadota</taxon>
        <taxon>Betaproteobacteria</taxon>
        <taxon>Nitrosomonadales</taxon>
        <taxon>Sulfuricellaceae</taxon>
        <taxon>Sulfurirhabdus</taxon>
    </lineage>
</organism>
<dbReference type="GO" id="GO:0005524">
    <property type="term" value="F:ATP binding"/>
    <property type="evidence" value="ECO:0007669"/>
    <property type="project" value="UniProtKB-UniRule"/>
</dbReference>
<evidence type="ECO:0000256" key="8">
    <source>
        <dbReference type="ARBA" id="ARBA00022695"/>
    </source>
</evidence>
<dbReference type="PROSITE" id="PS51163">
    <property type="entry name" value="YRDC"/>
    <property type="match status" value="1"/>
</dbReference>
<feature type="binding site" evidence="14">
    <location>
        <position position="116"/>
    </location>
    <ligand>
        <name>L-threonine</name>
        <dbReference type="ChEBI" id="CHEBI:57926"/>
    </ligand>
</feature>
<keyword evidence="9 13" id="KW-0547">Nucleotide-binding</keyword>
<evidence type="ECO:0000256" key="14">
    <source>
        <dbReference type="PIRSR" id="PIRSR004930-1"/>
    </source>
</evidence>
<dbReference type="Pfam" id="PF01300">
    <property type="entry name" value="Sua5_yciO_yrdC"/>
    <property type="match status" value="1"/>
</dbReference>
<dbReference type="InterPro" id="IPR038385">
    <property type="entry name" value="Sua5/YwlC_C"/>
</dbReference>
<dbReference type="GO" id="GO:0000049">
    <property type="term" value="F:tRNA binding"/>
    <property type="evidence" value="ECO:0007669"/>
    <property type="project" value="TreeGrafter"/>
</dbReference>
<dbReference type="GO" id="GO:0061710">
    <property type="term" value="F:L-threonylcarbamoyladenylate synthase"/>
    <property type="evidence" value="ECO:0007669"/>
    <property type="project" value="UniProtKB-EC"/>
</dbReference>